<keyword evidence="2" id="KW-0479">Metal-binding</keyword>
<keyword evidence="7" id="KW-1185">Reference proteome</keyword>
<dbReference type="InterPro" id="IPR003785">
    <property type="entry name" value="Creatininase/forma_Hydrolase"/>
</dbReference>
<comment type="cofactor">
    <cofactor evidence="1">
        <name>Zn(2+)</name>
        <dbReference type="ChEBI" id="CHEBI:29105"/>
    </cofactor>
</comment>
<dbReference type="SUPFAM" id="SSF102215">
    <property type="entry name" value="Creatininase"/>
    <property type="match status" value="1"/>
</dbReference>
<organism evidence="6 7">
    <name type="scientific">Frankia umida</name>
    <dbReference type="NCBI Taxonomy" id="573489"/>
    <lineage>
        <taxon>Bacteria</taxon>
        <taxon>Bacillati</taxon>
        <taxon>Actinomycetota</taxon>
        <taxon>Actinomycetes</taxon>
        <taxon>Frankiales</taxon>
        <taxon>Frankiaceae</taxon>
        <taxon>Frankia</taxon>
    </lineage>
</organism>
<evidence type="ECO:0000256" key="3">
    <source>
        <dbReference type="ARBA" id="ARBA00022801"/>
    </source>
</evidence>
<evidence type="ECO:0000256" key="1">
    <source>
        <dbReference type="ARBA" id="ARBA00001947"/>
    </source>
</evidence>
<dbReference type="Gene3D" id="3.40.50.10310">
    <property type="entry name" value="Creatininase"/>
    <property type="match status" value="1"/>
</dbReference>
<evidence type="ECO:0000313" key="7">
    <source>
        <dbReference type="Proteomes" id="UP001201873"/>
    </source>
</evidence>
<keyword evidence="4" id="KW-0862">Zinc</keyword>
<keyword evidence="3" id="KW-0378">Hydrolase</keyword>
<proteinExistence type="inferred from homology"/>
<dbReference type="PANTHER" id="PTHR35005:SF1">
    <property type="entry name" value="2-AMINO-5-FORMYLAMINO-6-RIBOSYLAMINOPYRIMIDIN-4(3H)-ONE 5'-MONOPHOSPHATE DEFORMYLASE"/>
    <property type="match status" value="1"/>
</dbReference>
<dbReference type="InterPro" id="IPR024087">
    <property type="entry name" value="Creatininase-like_sf"/>
</dbReference>
<accession>A0ABT0JSI1</accession>
<comment type="similarity">
    <text evidence="5">Belongs to the creatininase superfamily.</text>
</comment>
<dbReference type="EMBL" id="JALKFT010000001">
    <property type="protein sequence ID" value="MCK9874507.1"/>
    <property type="molecule type" value="Genomic_DNA"/>
</dbReference>
<evidence type="ECO:0000256" key="5">
    <source>
        <dbReference type="ARBA" id="ARBA00024029"/>
    </source>
</evidence>
<name>A0ABT0JSI1_9ACTN</name>
<dbReference type="Pfam" id="PF02633">
    <property type="entry name" value="Creatininase"/>
    <property type="match status" value="1"/>
</dbReference>
<gene>
    <name evidence="6" type="ORF">MXD59_01710</name>
</gene>
<dbReference type="PANTHER" id="PTHR35005">
    <property type="entry name" value="3-DEHYDRO-SCYLLO-INOSOSE HYDROLASE"/>
    <property type="match status" value="1"/>
</dbReference>
<evidence type="ECO:0000256" key="2">
    <source>
        <dbReference type="ARBA" id="ARBA00022723"/>
    </source>
</evidence>
<reference evidence="6 7" key="1">
    <citation type="submission" date="2022-04" db="EMBL/GenBank/DDBJ databases">
        <title>Genome diversity in the genus Frankia.</title>
        <authorList>
            <person name="Carlos-Shanley C."/>
            <person name="Hahn D."/>
        </authorList>
    </citation>
    <scope>NUCLEOTIDE SEQUENCE [LARGE SCALE GENOMIC DNA]</scope>
    <source>
        <strain evidence="6 7">Ag45/Mut15</strain>
    </source>
</reference>
<protein>
    <submittedName>
        <fullName evidence="6">Creatininase family protein</fullName>
    </submittedName>
</protein>
<comment type="caution">
    <text evidence="6">The sequence shown here is derived from an EMBL/GenBank/DDBJ whole genome shotgun (WGS) entry which is preliminary data.</text>
</comment>
<sequence>MITTATSAEVTRAGARAAVLPVGSFEQHGAHLPLTTDTLIAQAIAEAVADAYGLLLPPPITFSCSHEHGSAPGTVSISSTTLTAVIHDVAASLRRSGIPVLVLVNGHGGNYVLSNIVQEANVDGPAMTLFPGRADWTAARTEAELETDGHDDMHAGELETSILLHAHPDVVRPSWESADEGGGPRPHLLIHGMQAYTRTGVIGRPSLATAEKGKRLLDSLATLMADHLDALGLPGR</sequence>
<dbReference type="Proteomes" id="UP001201873">
    <property type="component" value="Unassembled WGS sequence"/>
</dbReference>
<evidence type="ECO:0000313" key="6">
    <source>
        <dbReference type="EMBL" id="MCK9874507.1"/>
    </source>
</evidence>
<evidence type="ECO:0000256" key="4">
    <source>
        <dbReference type="ARBA" id="ARBA00022833"/>
    </source>
</evidence>